<dbReference type="EMBL" id="JADCLJ010000022">
    <property type="protein sequence ID" value="MBE4909567.1"/>
    <property type="molecule type" value="Genomic_DNA"/>
</dbReference>
<proteinExistence type="predicted"/>
<keyword evidence="3" id="KW-1185">Reference proteome</keyword>
<evidence type="ECO:0000313" key="2">
    <source>
        <dbReference type="EMBL" id="MBE4909567.1"/>
    </source>
</evidence>
<evidence type="ECO:0000313" key="3">
    <source>
        <dbReference type="Proteomes" id="UP001516662"/>
    </source>
</evidence>
<feature type="region of interest" description="Disordered" evidence="1">
    <location>
        <begin position="1"/>
        <end position="47"/>
    </location>
</feature>
<reference evidence="2 3" key="1">
    <citation type="submission" date="2020-10" db="EMBL/GenBank/DDBJ databases">
        <title>Bacillus sp. HD4P25, an endophyte from a halophyte.</title>
        <authorList>
            <person name="Sun J.-Q."/>
        </authorList>
    </citation>
    <scope>NUCLEOTIDE SEQUENCE [LARGE SCALE GENOMIC DNA]</scope>
    <source>
        <strain evidence="2 3">YIM 93174</strain>
    </source>
</reference>
<accession>A0ABR9QM51</accession>
<sequence length="47" mass="5386">MSNMVLRDSHKNQQKKMKKASDAIGTDKDFGNDLAEGKHNELRKKNK</sequence>
<feature type="compositionally biased region" description="Basic and acidic residues" evidence="1">
    <location>
        <begin position="19"/>
        <end position="40"/>
    </location>
</feature>
<dbReference type="RefSeq" id="WP_193538319.1">
    <property type="nucleotide sequence ID" value="NZ_JADCLJ010000022.1"/>
</dbReference>
<dbReference type="Proteomes" id="UP001516662">
    <property type="component" value="Unassembled WGS sequence"/>
</dbReference>
<organism evidence="2 3">
    <name type="scientific">Litchfieldia luteola</name>
    <dbReference type="NCBI Taxonomy" id="682179"/>
    <lineage>
        <taxon>Bacteria</taxon>
        <taxon>Bacillati</taxon>
        <taxon>Bacillota</taxon>
        <taxon>Bacilli</taxon>
        <taxon>Bacillales</taxon>
        <taxon>Bacillaceae</taxon>
        <taxon>Litchfieldia</taxon>
    </lineage>
</organism>
<comment type="caution">
    <text evidence="2">The sequence shown here is derived from an EMBL/GenBank/DDBJ whole genome shotgun (WGS) entry which is preliminary data.</text>
</comment>
<gene>
    <name evidence="2" type="ORF">IMZ08_16060</name>
</gene>
<evidence type="ECO:0000256" key="1">
    <source>
        <dbReference type="SAM" id="MobiDB-lite"/>
    </source>
</evidence>
<protein>
    <submittedName>
        <fullName evidence="2">Uncharacterized protein</fullName>
    </submittedName>
</protein>
<name>A0ABR9QM51_9BACI</name>